<protein>
    <recommendedName>
        <fullName evidence="6">Cytochrome c domain-containing protein</fullName>
    </recommendedName>
</protein>
<organism evidence="7">
    <name type="scientific">marine metagenome</name>
    <dbReference type="NCBI Taxonomy" id="408172"/>
    <lineage>
        <taxon>unclassified sequences</taxon>
        <taxon>metagenomes</taxon>
        <taxon>ecological metagenomes</taxon>
    </lineage>
</organism>
<evidence type="ECO:0000313" key="7">
    <source>
        <dbReference type="EMBL" id="SVB15713.1"/>
    </source>
</evidence>
<dbReference type="EMBL" id="UINC01030774">
    <property type="protein sequence ID" value="SVB15713.1"/>
    <property type="molecule type" value="Genomic_DNA"/>
</dbReference>
<keyword evidence="4" id="KW-0249">Electron transport</keyword>
<dbReference type="Gene3D" id="1.10.760.10">
    <property type="entry name" value="Cytochrome c-like domain"/>
    <property type="match status" value="1"/>
</dbReference>
<keyword evidence="3" id="KW-0479">Metal-binding</keyword>
<evidence type="ECO:0000256" key="5">
    <source>
        <dbReference type="ARBA" id="ARBA00023004"/>
    </source>
</evidence>
<dbReference type="GO" id="GO:0046872">
    <property type="term" value="F:metal ion binding"/>
    <property type="evidence" value="ECO:0007669"/>
    <property type="project" value="UniProtKB-KW"/>
</dbReference>
<feature type="domain" description="Cytochrome c" evidence="6">
    <location>
        <begin position="32"/>
        <end position="133"/>
    </location>
</feature>
<name>A0A382BRL4_9ZZZZ</name>
<keyword evidence="2" id="KW-0349">Heme</keyword>
<proteinExistence type="predicted"/>
<reference evidence="7" key="1">
    <citation type="submission" date="2018-05" db="EMBL/GenBank/DDBJ databases">
        <authorList>
            <person name="Lanie J.A."/>
            <person name="Ng W.-L."/>
            <person name="Kazmierczak K.M."/>
            <person name="Andrzejewski T.M."/>
            <person name="Davidsen T.M."/>
            <person name="Wayne K.J."/>
            <person name="Tettelin H."/>
            <person name="Glass J.I."/>
            <person name="Rusch D."/>
            <person name="Podicherti R."/>
            <person name="Tsui H.-C.T."/>
            <person name="Winkler M.E."/>
        </authorList>
    </citation>
    <scope>NUCLEOTIDE SEQUENCE</scope>
</reference>
<evidence type="ECO:0000256" key="4">
    <source>
        <dbReference type="ARBA" id="ARBA00022982"/>
    </source>
</evidence>
<keyword evidence="5" id="KW-0408">Iron</keyword>
<evidence type="ECO:0000256" key="2">
    <source>
        <dbReference type="ARBA" id="ARBA00022617"/>
    </source>
</evidence>
<dbReference type="AlphaFoldDB" id="A0A382BRL4"/>
<feature type="non-terminal residue" evidence="7">
    <location>
        <position position="1"/>
    </location>
</feature>
<dbReference type="PROSITE" id="PS51007">
    <property type="entry name" value="CYTC"/>
    <property type="match status" value="1"/>
</dbReference>
<dbReference type="GO" id="GO:0009055">
    <property type="term" value="F:electron transfer activity"/>
    <property type="evidence" value="ECO:0007669"/>
    <property type="project" value="InterPro"/>
</dbReference>
<dbReference type="InterPro" id="IPR036909">
    <property type="entry name" value="Cyt_c-like_dom_sf"/>
</dbReference>
<gene>
    <name evidence="7" type="ORF">METZ01_LOCUS168567</name>
</gene>
<sequence length="266" mass="30153">VRIRDCVFFLCLILTQTLCFASELSSEALDNADYISGKTTFQQRCSACHTLAENSANLVGPNLWHIFDQTIGKVTGFSYSEGMKESDLIWTPDLMVNFLQDPQKLFPDTRMFIPEPVPANFMTDLVAFVMFETDAANKPKIEKPQPNQLVNSELPLSDRFPSFWNHLMTNTTHYRLVTAEGELEFDAYFNTNGSVGTSLKGVQGFWRVNEKDMFCYALYGLPTLIQEFVECFPVAAMAIPRFARELWRSEPQQGVKLYGGILPGRP</sequence>
<keyword evidence="1" id="KW-0813">Transport</keyword>
<dbReference type="PANTHER" id="PTHR11961">
    <property type="entry name" value="CYTOCHROME C"/>
    <property type="match status" value="1"/>
</dbReference>
<dbReference type="SUPFAM" id="SSF46626">
    <property type="entry name" value="Cytochrome c"/>
    <property type="match status" value="1"/>
</dbReference>
<accession>A0A382BRL4</accession>
<evidence type="ECO:0000259" key="6">
    <source>
        <dbReference type="PROSITE" id="PS51007"/>
    </source>
</evidence>
<evidence type="ECO:0000256" key="3">
    <source>
        <dbReference type="ARBA" id="ARBA00022723"/>
    </source>
</evidence>
<dbReference type="GO" id="GO:0020037">
    <property type="term" value="F:heme binding"/>
    <property type="evidence" value="ECO:0007669"/>
    <property type="project" value="InterPro"/>
</dbReference>
<evidence type="ECO:0000256" key="1">
    <source>
        <dbReference type="ARBA" id="ARBA00022448"/>
    </source>
</evidence>
<dbReference type="InterPro" id="IPR009056">
    <property type="entry name" value="Cyt_c-like_dom"/>
</dbReference>
<dbReference type="PRINTS" id="PR00604">
    <property type="entry name" value="CYTCHRMECIAB"/>
</dbReference>
<dbReference type="InterPro" id="IPR002327">
    <property type="entry name" value="Cyt_c_1A/1B"/>
</dbReference>